<feature type="transmembrane region" description="Helical" evidence="2">
    <location>
        <begin position="24"/>
        <end position="42"/>
    </location>
</feature>
<evidence type="ECO:0000313" key="4">
    <source>
        <dbReference type="Proteomes" id="UP000254764"/>
    </source>
</evidence>
<dbReference type="EMBL" id="UEYP01000010">
    <property type="protein sequence ID" value="SSC64360.1"/>
    <property type="molecule type" value="Genomic_DNA"/>
</dbReference>
<keyword evidence="4" id="KW-1185">Reference proteome</keyword>
<organism evidence="3 4">
    <name type="scientific">Ciceribacter selenitireducens ATCC BAA-1503</name>
    <dbReference type="NCBI Taxonomy" id="1336235"/>
    <lineage>
        <taxon>Bacteria</taxon>
        <taxon>Pseudomonadati</taxon>
        <taxon>Pseudomonadota</taxon>
        <taxon>Alphaproteobacteria</taxon>
        <taxon>Hyphomicrobiales</taxon>
        <taxon>Rhizobiaceae</taxon>
        <taxon>Ciceribacter</taxon>
    </lineage>
</organism>
<accession>A0A376A9M0</accession>
<sequence>MGNHESGTSLAFDEITLNFGGMKLLVRTLLVLAALAYVAMPFTSVAAATPGDAGAIAAGTLAEPDATGHAPHGHAMHAEAKTAAQADADCPHPGKTDRTPHCAACLTLPADLQITAFGKQPRAAEAPAVVVVFSSWPAAPLDPPPRV</sequence>
<keyword evidence="2" id="KW-1133">Transmembrane helix</keyword>
<dbReference type="OrthoDB" id="8370005at2"/>
<keyword evidence="2" id="KW-0472">Membrane</keyword>
<evidence type="ECO:0000256" key="2">
    <source>
        <dbReference type="SAM" id="Phobius"/>
    </source>
</evidence>
<evidence type="ECO:0000313" key="3">
    <source>
        <dbReference type="EMBL" id="SSC64360.1"/>
    </source>
</evidence>
<dbReference type="RefSeq" id="WP_147294012.1">
    <property type="nucleotide sequence ID" value="NZ_UEYP01000010.1"/>
</dbReference>
<keyword evidence="2" id="KW-0812">Transmembrane</keyword>
<reference evidence="4" key="1">
    <citation type="submission" date="2018-07" db="EMBL/GenBank/DDBJ databases">
        <authorList>
            <person name="Peiro R."/>
            <person name="Begona"/>
            <person name="Cbmso G."/>
            <person name="Lopez M."/>
            <person name="Gonzalez S."/>
        </authorList>
    </citation>
    <scope>NUCLEOTIDE SEQUENCE [LARGE SCALE GENOMIC DNA]</scope>
</reference>
<dbReference type="Proteomes" id="UP000254764">
    <property type="component" value="Unassembled WGS sequence"/>
</dbReference>
<evidence type="ECO:0008006" key="5">
    <source>
        <dbReference type="Google" id="ProtNLM"/>
    </source>
</evidence>
<protein>
    <recommendedName>
        <fullName evidence="5">DUF2946 domain-containing protein</fullName>
    </recommendedName>
</protein>
<name>A0A376A9M0_9HYPH</name>
<evidence type="ECO:0000256" key="1">
    <source>
        <dbReference type="SAM" id="MobiDB-lite"/>
    </source>
</evidence>
<feature type="region of interest" description="Disordered" evidence="1">
    <location>
        <begin position="64"/>
        <end position="96"/>
    </location>
</feature>
<dbReference type="AlphaFoldDB" id="A0A376A9M0"/>
<proteinExistence type="predicted"/>
<gene>
    <name evidence="3" type="ORF">RHIZ70_68</name>
</gene>